<feature type="region of interest" description="Disordered" evidence="1">
    <location>
        <begin position="1"/>
        <end position="23"/>
    </location>
</feature>
<evidence type="ECO:0000256" key="1">
    <source>
        <dbReference type="SAM" id="MobiDB-lite"/>
    </source>
</evidence>
<gene>
    <name evidence="2" type="ORF">JHX87_01105</name>
</gene>
<proteinExistence type="predicted"/>
<keyword evidence="3" id="KW-1185">Reference proteome</keyword>
<protein>
    <submittedName>
        <fullName evidence="2">Uncharacterized protein</fullName>
    </submittedName>
</protein>
<dbReference type="RefSeq" id="WP_271884511.1">
    <property type="nucleotide sequence ID" value="NZ_CP067136.1"/>
</dbReference>
<organism evidence="2 3">
    <name type="scientific">Paracoccus fistulariae</name>
    <dbReference type="NCBI Taxonomy" id="658446"/>
    <lineage>
        <taxon>Bacteria</taxon>
        <taxon>Pseudomonadati</taxon>
        <taxon>Pseudomonadota</taxon>
        <taxon>Alphaproteobacteria</taxon>
        <taxon>Rhodobacterales</taxon>
        <taxon>Paracoccaceae</taxon>
        <taxon>Paracoccus</taxon>
    </lineage>
</organism>
<evidence type="ECO:0000313" key="2">
    <source>
        <dbReference type="EMBL" id="WCR07483.1"/>
    </source>
</evidence>
<accession>A0ABY7SKE9</accession>
<evidence type="ECO:0000313" key="3">
    <source>
        <dbReference type="Proteomes" id="UP001219349"/>
    </source>
</evidence>
<dbReference type="EMBL" id="CP067136">
    <property type="protein sequence ID" value="WCR07483.1"/>
    <property type="molecule type" value="Genomic_DNA"/>
</dbReference>
<dbReference type="Proteomes" id="UP001219349">
    <property type="component" value="Chromosome"/>
</dbReference>
<sequence length="109" mass="12080">MQGQEAFQDGGRRRKISRRRADFSRHCSANGICWDRTIIAKITVFLKHHLSGQAASRQTILSARAAIRQIQAAGTAFQNDAAPLVPDRCGTVAQSAARFLFVDLRIPFI</sequence>
<name>A0ABY7SKE9_9RHOB</name>
<reference evidence="2 3" key="1">
    <citation type="submission" date="2021-01" db="EMBL/GenBank/DDBJ databases">
        <title>Biogeographic distribution of Paracoccus.</title>
        <authorList>
            <person name="Hollensteiner J."/>
            <person name="Leineberger J."/>
            <person name="Brinkhoff T."/>
            <person name="Daniel R."/>
        </authorList>
    </citation>
    <scope>NUCLEOTIDE SEQUENCE [LARGE SCALE GENOMIC DNA]</scope>
    <source>
        <strain evidence="2 3">KCTC 22803</strain>
    </source>
</reference>